<feature type="region of interest" description="Disordered" evidence="2">
    <location>
        <begin position="259"/>
        <end position="328"/>
    </location>
</feature>
<feature type="region of interest" description="Disordered" evidence="2">
    <location>
        <begin position="1"/>
        <end position="52"/>
    </location>
</feature>
<comment type="caution">
    <text evidence="4">The sequence shown here is derived from an EMBL/GenBank/DDBJ whole genome shotgun (WGS) entry which is preliminary data.</text>
</comment>
<proteinExistence type="predicted"/>
<feature type="compositionally biased region" description="Basic and acidic residues" evidence="2">
    <location>
        <begin position="582"/>
        <end position="600"/>
    </location>
</feature>
<feature type="compositionally biased region" description="Basic and acidic residues" evidence="2">
    <location>
        <begin position="556"/>
        <end position="574"/>
    </location>
</feature>
<evidence type="ECO:0000313" key="4">
    <source>
        <dbReference type="EMBL" id="KAF3339240.1"/>
    </source>
</evidence>
<protein>
    <submittedName>
        <fullName evidence="4">Gag-Pol polyprotein</fullName>
    </submittedName>
</protein>
<accession>A0A833VRU9</accession>
<feature type="compositionally biased region" description="Basic and acidic residues" evidence="2">
    <location>
        <begin position="8"/>
        <end position="20"/>
    </location>
</feature>
<dbReference type="InterPro" id="IPR036875">
    <property type="entry name" value="Znf_CCHC_sf"/>
</dbReference>
<evidence type="ECO:0000313" key="5">
    <source>
        <dbReference type="Proteomes" id="UP000623129"/>
    </source>
</evidence>
<evidence type="ECO:0000256" key="1">
    <source>
        <dbReference type="PROSITE-ProRule" id="PRU00047"/>
    </source>
</evidence>
<keyword evidence="1" id="KW-0863">Zinc-finger</keyword>
<dbReference type="GO" id="GO:0003676">
    <property type="term" value="F:nucleic acid binding"/>
    <property type="evidence" value="ECO:0007669"/>
    <property type="project" value="InterPro"/>
</dbReference>
<sequence length="892" mass="99960">MAAQGKSGDQKGDPTGDRRTTQKAAQGRTGVSKGDNSGVSEDAPRRIWKKTDKDKKLADFFEEAMKEAPKDIFEWNISGKVSTVNRKASGLSKQEEQAPGKVCLSNDLEIRQDLEQRSPDLIWVGDYPVLRIAPETEQGTMHPVQLSSLPNMGKARGNFQTPLEKEINSQETKGLLLESPKDNNNDLEGWTVVTRKKRKLISQRAGHRRNQQSLLNIHATKLRQQGKCFKCLREGHIQAVCSNPRRCLHCNTDGHIIRDCPSMPQRSWKDTQGLKHSYKGDGLATGSSHTHFPSSSANLLHPQPAKKDTSQTPSSQRSSKGEQAQMEAPRDWQTMIMNEAAALWQERPHSLNVYIAPRDELSPANLFLERSAFIFAGQGAAEPYFKQRVANCMGRQFHCDASEFKIFVIDDDFGDVILIFPEVNMARAAIDHASFYIGNNTEIQLHPFSPDLQLAFEPLGGRARIKLYGVPLNNWNRIDMATLVSGFGYPLRVAPYFTNGNYQFLTMLVATKAAAEIPFWLKLKVHPHKKDVRVEIDGWLENQGPYPPNQGGNNNARRDRGRRDHRNDRRERQNPARGSPQGRHDRGRVENRGSRNDRNHSSSGSNWTRPVQAWVERLREQLSNAGLLTGEEQTKVGPQNLQITAGQPKEVIVNRIEVTETGHLILDQSGMRIFKFGLEGPTMLFTQRTVFDGLKFISGKLLTIFSDKFPKYQLNLGIVEEGRINATEQQGLKRAGEDMGSLQMIGGLFGDNTGLAIMSGEAEMFYAAQDAPPQMAAGLVDGPPPGYEKPVHKNQEVFNTAARRGFKRKSQSLGVQVRKSKRLMEKHADDRVRYSSGKKKYTKRNTKPKGVKWEYQQSLDPLSKEQAMMVVQMAGVELQGGIEAQVEKIIAG</sequence>
<dbReference type="AlphaFoldDB" id="A0A833VRU9"/>
<keyword evidence="1" id="KW-0479">Metal-binding</keyword>
<feature type="compositionally biased region" description="Basic and acidic residues" evidence="2">
    <location>
        <begin position="42"/>
        <end position="52"/>
    </location>
</feature>
<evidence type="ECO:0000259" key="3">
    <source>
        <dbReference type="PROSITE" id="PS50158"/>
    </source>
</evidence>
<dbReference type="InterPro" id="IPR001878">
    <property type="entry name" value="Znf_CCHC"/>
</dbReference>
<feature type="region of interest" description="Disordered" evidence="2">
    <location>
        <begin position="540"/>
        <end position="608"/>
    </location>
</feature>
<dbReference type="OrthoDB" id="10050052at2759"/>
<evidence type="ECO:0000256" key="2">
    <source>
        <dbReference type="SAM" id="MobiDB-lite"/>
    </source>
</evidence>
<feature type="compositionally biased region" description="Polar residues" evidence="2">
    <location>
        <begin position="285"/>
        <end position="298"/>
    </location>
</feature>
<feature type="domain" description="CCHC-type" evidence="3">
    <location>
        <begin position="245"/>
        <end position="262"/>
    </location>
</feature>
<dbReference type="Gene3D" id="4.10.60.10">
    <property type="entry name" value="Zinc finger, CCHC-type"/>
    <property type="match status" value="1"/>
</dbReference>
<keyword evidence="1" id="KW-0862">Zinc</keyword>
<reference evidence="4" key="1">
    <citation type="submission" date="2020-01" db="EMBL/GenBank/DDBJ databases">
        <title>Genome sequence of Kobresia littledalei, the first chromosome-level genome in the family Cyperaceae.</title>
        <authorList>
            <person name="Qu G."/>
        </authorList>
    </citation>
    <scope>NUCLEOTIDE SEQUENCE</scope>
    <source>
        <strain evidence="4">C.B.Clarke</strain>
        <tissue evidence="4">Leaf</tissue>
    </source>
</reference>
<organism evidence="4 5">
    <name type="scientific">Carex littledalei</name>
    <dbReference type="NCBI Taxonomy" id="544730"/>
    <lineage>
        <taxon>Eukaryota</taxon>
        <taxon>Viridiplantae</taxon>
        <taxon>Streptophyta</taxon>
        <taxon>Embryophyta</taxon>
        <taxon>Tracheophyta</taxon>
        <taxon>Spermatophyta</taxon>
        <taxon>Magnoliopsida</taxon>
        <taxon>Liliopsida</taxon>
        <taxon>Poales</taxon>
        <taxon>Cyperaceae</taxon>
        <taxon>Cyperoideae</taxon>
        <taxon>Cariceae</taxon>
        <taxon>Carex</taxon>
        <taxon>Carex subgen. Euthyceras</taxon>
    </lineage>
</organism>
<dbReference type="SMART" id="SM00343">
    <property type="entry name" value="ZnF_C2HC"/>
    <property type="match status" value="2"/>
</dbReference>
<gene>
    <name evidence="4" type="ORF">FCM35_KLT16711</name>
</gene>
<dbReference type="PROSITE" id="PS50158">
    <property type="entry name" value="ZF_CCHC"/>
    <property type="match status" value="1"/>
</dbReference>
<keyword evidence="5" id="KW-1185">Reference proteome</keyword>
<dbReference type="EMBL" id="SWLB01000004">
    <property type="protein sequence ID" value="KAF3339240.1"/>
    <property type="molecule type" value="Genomic_DNA"/>
</dbReference>
<name>A0A833VRU9_9POAL</name>
<dbReference type="Proteomes" id="UP000623129">
    <property type="component" value="Unassembled WGS sequence"/>
</dbReference>
<dbReference type="SUPFAM" id="SSF57756">
    <property type="entry name" value="Retrovirus zinc finger-like domains"/>
    <property type="match status" value="1"/>
</dbReference>
<feature type="compositionally biased region" description="Polar residues" evidence="2">
    <location>
        <begin position="310"/>
        <end position="322"/>
    </location>
</feature>
<dbReference type="GO" id="GO:0008270">
    <property type="term" value="F:zinc ion binding"/>
    <property type="evidence" value="ECO:0007669"/>
    <property type="project" value="UniProtKB-KW"/>
</dbReference>